<dbReference type="GO" id="GO:0004169">
    <property type="term" value="F:dolichyl-phosphate-mannose-protein mannosyltransferase activity"/>
    <property type="evidence" value="ECO:0007669"/>
    <property type="project" value="UniProtKB-UniRule"/>
</dbReference>
<dbReference type="UniPathway" id="UPA00378"/>
<dbReference type="AlphaFoldDB" id="A0A1G2RYJ1"/>
<keyword evidence="5 10" id="KW-0808">Transferase</keyword>
<evidence type="ECO:0000259" key="12">
    <source>
        <dbReference type="Pfam" id="PF16192"/>
    </source>
</evidence>
<feature type="transmembrane region" description="Helical" evidence="10">
    <location>
        <begin position="59"/>
        <end position="81"/>
    </location>
</feature>
<feature type="transmembrane region" description="Helical" evidence="10">
    <location>
        <begin position="307"/>
        <end position="324"/>
    </location>
</feature>
<feature type="transmembrane region" description="Helical" evidence="10">
    <location>
        <begin position="20"/>
        <end position="39"/>
    </location>
</feature>
<dbReference type="GO" id="GO:0005886">
    <property type="term" value="C:plasma membrane"/>
    <property type="evidence" value="ECO:0007669"/>
    <property type="project" value="UniProtKB-SubCell"/>
</dbReference>
<sequence length="442" mass="51933">MIFDETYFGLFATKYLSHRYYFNIHPPLGKMLLAVPAFFRNVKPGFDFVSGVSYGDFNFLPLRFLPAFLGSVLPLLIYLLVKELGFSKRVAFLSGFMVLLDNAILVQSRFILMDIILVFFIFLSLYLFLLSRRFPVFSYKWHLSNIFLAISLGTAISIKWTGFGILGIIWFLIVFQDRLFFTFKKEIIVKIGLLFILPLLLYFLVFAMHFYLLPLSCSKDCGAVLGDDFRERVRGLSHYENNSIEQGLFVKFVETNKAMFISNFDTETSYPYQSSWYSWPFMARPIKYFEESYGDTTSFIYFFGNPFVWWLGIIGVVGYFYLIIKNYFYNFKLKLPQTFYSKNIFILLLGYFVYTSSFVMVERFTLLYHYLPALIFSIILLSVFFEGILDMYFRRSGKGVLCMYIGVLTLILVGFVYFSPLTYGLPVSTEKYNQMMWLDSWR</sequence>
<feature type="transmembrane region" description="Helical" evidence="10">
    <location>
        <begin position="149"/>
        <end position="175"/>
    </location>
</feature>
<keyword evidence="8 10" id="KW-0472">Membrane</keyword>
<keyword evidence="6 10" id="KW-0812">Transmembrane</keyword>
<keyword evidence="7 10" id="KW-1133">Transmembrane helix</keyword>
<evidence type="ECO:0000259" key="11">
    <source>
        <dbReference type="Pfam" id="PF02366"/>
    </source>
</evidence>
<feature type="transmembrane region" description="Helical" evidence="10">
    <location>
        <begin position="187"/>
        <end position="212"/>
    </location>
</feature>
<dbReference type="PANTHER" id="PTHR10050">
    <property type="entry name" value="DOLICHYL-PHOSPHATE-MANNOSE--PROTEIN MANNOSYLTRANSFERASE"/>
    <property type="match status" value="1"/>
</dbReference>
<evidence type="ECO:0000256" key="3">
    <source>
        <dbReference type="ARBA" id="ARBA00007222"/>
    </source>
</evidence>
<dbReference type="GO" id="GO:0012505">
    <property type="term" value="C:endomembrane system"/>
    <property type="evidence" value="ECO:0007669"/>
    <property type="project" value="UniProtKB-SubCell"/>
</dbReference>
<evidence type="ECO:0000256" key="2">
    <source>
        <dbReference type="ARBA" id="ARBA00004922"/>
    </source>
</evidence>
<feature type="transmembrane region" description="Helical" evidence="10">
    <location>
        <begin position="344"/>
        <end position="361"/>
    </location>
</feature>
<comment type="similarity">
    <text evidence="3 10">Belongs to the glycosyltransferase 39 family.</text>
</comment>
<dbReference type="Pfam" id="PF16192">
    <property type="entry name" value="PMT_4TMC"/>
    <property type="match status" value="1"/>
</dbReference>
<evidence type="ECO:0000256" key="1">
    <source>
        <dbReference type="ARBA" id="ARBA00004127"/>
    </source>
</evidence>
<evidence type="ECO:0000313" key="14">
    <source>
        <dbReference type="Proteomes" id="UP000177853"/>
    </source>
</evidence>
<feature type="transmembrane region" description="Helical" evidence="10">
    <location>
        <begin position="367"/>
        <end position="389"/>
    </location>
</feature>
<keyword evidence="10" id="KW-1003">Cell membrane</keyword>
<dbReference type="InterPro" id="IPR027005">
    <property type="entry name" value="PMT-like"/>
</dbReference>
<organism evidence="13 14">
    <name type="scientific">Candidatus Wildermuthbacteria bacterium RIFCSPLOWO2_12_FULL_40_9</name>
    <dbReference type="NCBI Taxonomy" id="1802467"/>
    <lineage>
        <taxon>Bacteria</taxon>
        <taxon>Candidatus Wildermuthiibacteriota</taxon>
    </lineage>
</organism>
<dbReference type="InterPro" id="IPR003342">
    <property type="entry name" value="ArnT-like_N"/>
</dbReference>
<name>A0A1G2RYJ1_9BACT</name>
<evidence type="ECO:0000256" key="5">
    <source>
        <dbReference type="ARBA" id="ARBA00022679"/>
    </source>
</evidence>
<dbReference type="Proteomes" id="UP000177853">
    <property type="component" value="Unassembled WGS sequence"/>
</dbReference>
<comment type="subcellular location">
    <subcellularLocation>
        <location evidence="10">Cell membrane</location>
    </subcellularLocation>
    <subcellularLocation>
        <location evidence="1">Endomembrane system</location>
        <topology evidence="1">Multi-pass membrane protein</topology>
    </subcellularLocation>
</comment>
<dbReference type="Pfam" id="PF02366">
    <property type="entry name" value="PMT"/>
    <property type="match status" value="1"/>
</dbReference>
<comment type="pathway">
    <text evidence="2 10">Protein modification; protein glycosylation.</text>
</comment>
<feature type="transmembrane region" description="Helical" evidence="10">
    <location>
        <begin position="401"/>
        <end position="418"/>
    </location>
</feature>
<evidence type="ECO:0000256" key="10">
    <source>
        <dbReference type="RuleBase" id="RU367007"/>
    </source>
</evidence>
<evidence type="ECO:0000256" key="6">
    <source>
        <dbReference type="ARBA" id="ARBA00022692"/>
    </source>
</evidence>
<dbReference type="EMBL" id="MHUM01000008">
    <property type="protein sequence ID" value="OHA77101.1"/>
    <property type="molecule type" value="Genomic_DNA"/>
</dbReference>
<protein>
    <recommendedName>
        <fullName evidence="9 10">Polyprenol-phosphate-mannose--protein mannosyltransferase</fullName>
        <ecNumber evidence="10">2.4.1.-</ecNumber>
    </recommendedName>
</protein>
<gene>
    <name evidence="13" type="ORF">A3H01_01970</name>
</gene>
<feature type="domain" description="Protein O-mannosyl-transferase C-terminal four TM" evidence="12">
    <location>
        <begin position="249"/>
        <end position="441"/>
    </location>
</feature>
<dbReference type="EC" id="2.4.1.-" evidence="10"/>
<reference evidence="13 14" key="1">
    <citation type="journal article" date="2016" name="Nat. Commun.">
        <title>Thousands of microbial genomes shed light on interconnected biogeochemical processes in an aquifer system.</title>
        <authorList>
            <person name="Anantharaman K."/>
            <person name="Brown C.T."/>
            <person name="Hug L.A."/>
            <person name="Sharon I."/>
            <person name="Castelle C.J."/>
            <person name="Probst A.J."/>
            <person name="Thomas B.C."/>
            <person name="Singh A."/>
            <person name="Wilkins M.J."/>
            <person name="Karaoz U."/>
            <person name="Brodie E.L."/>
            <person name="Williams K.H."/>
            <person name="Hubbard S.S."/>
            <person name="Banfield J.F."/>
        </authorList>
    </citation>
    <scope>NUCLEOTIDE SEQUENCE [LARGE SCALE GENOMIC DNA]</scope>
</reference>
<proteinExistence type="inferred from homology"/>
<dbReference type="InterPro" id="IPR032421">
    <property type="entry name" value="PMT_4TMC"/>
</dbReference>
<evidence type="ECO:0000256" key="4">
    <source>
        <dbReference type="ARBA" id="ARBA00022676"/>
    </source>
</evidence>
<evidence type="ECO:0000256" key="7">
    <source>
        <dbReference type="ARBA" id="ARBA00022989"/>
    </source>
</evidence>
<evidence type="ECO:0000256" key="8">
    <source>
        <dbReference type="ARBA" id="ARBA00023136"/>
    </source>
</evidence>
<comment type="function">
    <text evidence="10">Protein O-mannosyltransferase that catalyzes the transfer of a single mannose residue from a polyprenol phospho-mannosyl lipidic donor to the hydroxyl group of selected serine and threonine residues in acceptor proteins.</text>
</comment>
<feature type="domain" description="ArnT-like N-terminal" evidence="11">
    <location>
        <begin position="2"/>
        <end position="213"/>
    </location>
</feature>
<comment type="caution">
    <text evidence="13">The sequence shown here is derived from an EMBL/GenBank/DDBJ whole genome shotgun (WGS) entry which is preliminary data.</text>
</comment>
<accession>A0A1G2RYJ1</accession>
<evidence type="ECO:0000313" key="13">
    <source>
        <dbReference type="EMBL" id="OHA77101.1"/>
    </source>
</evidence>
<evidence type="ECO:0000256" key="9">
    <source>
        <dbReference type="ARBA" id="ARBA00093617"/>
    </source>
</evidence>
<feature type="transmembrane region" description="Helical" evidence="10">
    <location>
        <begin position="110"/>
        <end position="129"/>
    </location>
</feature>
<keyword evidence="4 10" id="KW-0328">Glycosyltransferase</keyword>